<dbReference type="AlphaFoldDB" id="A0A9P4U5Y2"/>
<comment type="caution">
    <text evidence="1">The sequence shown here is derived from an EMBL/GenBank/DDBJ whole genome shotgun (WGS) entry which is preliminary data.</text>
</comment>
<keyword evidence="2" id="KW-1185">Reference proteome</keyword>
<gene>
    <name evidence="1" type="ORF">P171DRAFT_526435</name>
</gene>
<evidence type="ECO:0000313" key="1">
    <source>
        <dbReference type="EMBL" id="KAF2438201.1"/>
    </source>
</evidence>
<accession>A0A9P4U5Y2</accession>
<name>A0A9P4U5Y2_9PLEO</name>
<protein>
    <submittedName>
        <fullName evidence="1">Uncharacterized protein</fullName>
    </submittedName>
</protein>
<organism evidence="1 2">
    <name type="scientific">Karstenula rhodostoma CBS 690.94</name>
    <dbReference type="NCBI Taxonomy" id="1392251"/>
    <lineage>
        <taxon>Eukaryota</taxon>
        <taxon>Fungi</taxon>
        <taxon>Dikarya</taxon>
        <taxon>Ascomycota</taxon>
        <taxon>Pezizomycotina</taxon>
        <taxon>Dothideomycetes</taxon>
        <taxon>Pleosporomycetidae</taxon>
        <taxon>Pleosporales</taxon>
        <taxon>Massarineae</taxon>
        <taxon>Didymosphaeriaceae</taxon>
        <taxon>Karstenula</taxon>
    </lineage>
</organism>
<dbReference type="Proteomes" id="UP000799764">
    <property type="component" value="Unassembled WGS sequence"/>
</dbReference>
<dbReference type="EMBL" id="MU001513">
    <property type="protein sequence ID" value="KAF2438201.1"/>
    <property type="molecule type" value="Genomic_DNA"/>
</dbReference>
<reference evidence="1" key="1">
    <citation type="journal article" date="2020" name="Stud. Mycol.">
        <title>101 Dothideomycetes genomes: a test case for predicting lifestyles and emergence of pathogens.</title>
        <authorList>
            <person name="Haridas S."/>
            <person name="Albert R."/>
            <person name="Binder M."/>
            <person name="Bloem J."/>
            <person name="Labutti K."/>
            <person name="Salamov A."/>
            <person name="Andreopoulos B."/>
            <person name="Baker S."/>
            <person name="Barry K."/>
            <person name="Bills G."/>
            <person name="Bluhm B."/>
            <person name="Cannon C."/>
            <person name="Castanera R."/>
            <person name="Culley D."/>
            <person name="Daum C."/>
            <person name="Ezra D."/>
            <person name="Gonzalez J."/>
            <person name="Henrissat B."/>
            <person name="Kuo A."/>
            <person name="Liang C."/>
            <person name="Lipzen A."/>
            <person name="Lutzoni F."/>
            <person name="Magnuson J."/>
            <person name="Mondo S."/>
            <person name="Nolan M."/>
            <person name="Ohm R."/>
            <person name="Pangilinan J."/>
            <person name="Park H.-J."/>
            <person name="Ramirez L."/>
            <person name="Alfaro M."/>
            <person name="Sun H."/>
            <person name="Tritt A."/>
            <person name="Yoshinaga Y."/>
            <person name="Zwiers L.-H."/>
            <person name="Turgeon B."/>
            <person name="Goodwin S."/>
            <person name="Spatafora J."/>
            <person name="Crous P."/>
            <person name="Grigoriev I."/>
        </authorList>
    </citation>
    <scope>NUCLEOTIDE SEQUENCE</scope>
    <source>
        <strain evidence="1">CBS 690.94</strain>
    </source>
</reference>
<proteinExistence type="predicted"/>
<sequence length="265" mass="29664">MWPGRRPTGSESSSKSSAKLAHSCAGTFHYPLQQRLFLTIRSRIEYRRKLRTPSSGHDKITPCKTKDASMGRIFSTDDNFPTIRITAHPSGDRRRTPPDLHRASIVGLESYTQNFATDVWSLPEYMREDQATSSGTIQSARVPGKVRYALKLFERSTSVFNTSAATSSYSRSGYIITRRLERPGIRYLTASGVEWRNALPSGPLQMVKPYGQPEQQVPVQSALAIQQAIAERLYFSNHGDEIAEAILVRRQVGSRAPVLLNSSLY</sequence>
<evidence type="ECO:0000313" key="2">
    <source>
        <dbReference type="Proteomes" id="UP000799764"/>
    </source>
</evidence>